<evidence type="ECO:0000313" key="2">
    <source>
        <dbReference type="EMBL" id="QIM09964.1"/>
    </source>
</evidence>
<evidence type="ECO:0000259" key="1">
    <source>
        <dbReference type="PROSITE" id="PS50213"/>
    </source>
</evidence>
<dbReference type="InterPro" id="IPR000782">
    <property type="entry name" value="FAS1_domain"/>
</dbReference>
<dbReference type="SUPFAM" id="SSF82153">
    <property type="entry name" value="FAS1 domain"/>
    <property type="match status" value="2"/>
</dbReference>
<proteinExistence type="predicted"/>
<name>A0A6G8F0Z0_9BACT</name>
<feature type="domain" description="FAS1" evidence="1">
    <location>
        <begin position="21"/>
        <end position="183"/>
    </location>
</feature>
<dbReference type="Gene3D" id="2.30.180.10">
    <property type="entry name" value="FAS1 domain"/>
    <property type="match status" value="2"/>
</dbReference>
<dbReference type="PANTHER" id="PTHR10900">
    <property type="entry name" value="PERIOSTIN-RELATED"/>
    <property type="match status" value="1"/>
</dbReference>
<dbReference type="AlphaFoldDB" id="A0A6G8F0Z0"/>
<dbReference type="PROSITE" id="PS50213">
    <property type="entry name" value="FAS1"/>
    <property type="match status" value="1"/>
</dbReference>
<dbReference type="EMBL" id="MN990733">
    <property type="protein sequence ID" value="QIM09964.1"/>
    <property type="molecule type" value="Genomic_DNA"/>
</dbReference>
<organism evidence="2">
    <name type="scientific">uncultured Prevotella sp</name>
    <dbReference type="NCBI Taxonomy" id="159272"/>
    <lineage>
        <taxon>Bacteria</taxon>
        <taxon>Pseudomonadati</taxon>
        <taxon>Bacteroidota</taxon>
        <taxon>Bacteroidia</taxon>
        <taxon>Bacteroidales</taxon>
        <taxon>Prevotellaceae</taxon>
        <taxon>Prevotella</taxon>
        <taxon>environmental samples</taxon>
    </lineage>
</organism>
<protein>
    <recommendedName>
        <fullName evidence="1">FAS1 domain-containing protein</fullName>
    </recommendedName>
</protein>
<dbReference type="InterPro" id="IPR036378">
    <property type="entry name" value="FAS1_dom_sf"/>
</dbReference>
<dbReference type="InterPro" id="IPR050904">
    <property type="entry name" value="Adhesion/Biosynth-related"/>
</dbReference>
<reference evidence="2" key="1">
    <citation type="journal article" date="2020" name="J. ISSAAS">
        <title>Lactobacilli and other gastrointestinal microbiota of Peromyscus leucopus, reservoir host for agents of Lyme disease and other zoonoses in North America.</title>
        <authorList>
            <person name="Milovic A."/>
            <person name="Bassam K."/>
            <person name="Shao H."/>
            <person name="Chatzistamou I."/>
            <person name="Tufts D.M."/>
            <person name="Diuk-Wasser M."/>
            <person name="Barbour A.G."/>
        </authorList>
    </citation>
    <scope>NUCLEOTIDE SEQUENCE</scope>
    <source>
        <strain evidence="2">LL70</strain>
    </source>
</reference>
<accession>A0A6G8F0Z0</accession>
<gene>
    <name evidence="2" type="ORF">Prevot485_0630</name>
</gene>
<dbReference type="Pfam" id="PF02469">
    <property type="entry name" value="Fasciclin"/>
    <property type="match status" value="1"/>
</dbReference>
<dbReference type="PANTHER" id="PTHR10900:SF77">
    <property type="entry name" value="FI19380P1"/>
    <property type="match status" value="1"/>
</dbReference>
<sequence>MLSLTSCNEEPDGSNLFSTDDLTIGQMLQQNAELSAFNAILQKCGYDKRVSTYQEYTVFAPQNAGVSQYLDSLYNDNNVRFPHNGIQETANFTSLDVMSKVALMSDSLCEDIAKYHMSGEIFKQSDISGEATCSTLLTGRSISVYIFTDGQYSGKTSLNNNVAIIEGDIEAVNGMMHICSGVIPRSDRLINDQLREESDLSIFYEALVRTGFDKVIQKENKGVRYTLAETEPTNRDGAKLYCPTECMVKWTIFAETDDVFRAAGINNFDDLARKCAEVYANCGEWYDYVKEKGIEISTGTDYENEFNVVHMFVAYHIINGGMPVDEIVYEYNSSTNTTWNFSFGYEPQEYFETMLPNTLMKVWETNPKTTKNLYINRYRQNNTLTDEIGTFGSDATHQIIFSGVQIDRGNNKSKETLNGYIHRIKGMLFYDRQAVQAQNERMRFDSSCFISEVINNGIRGANSAQIRAFCGGDATYDNSRVIFDNGYFDNIVCFNPNTNLVFCTEGNWRAHNSDQFQGWGAYDFAIKLPHVPTGDYELRIIYPPMQRGGLMQFYIGNSPSQATMNAAGIPFDAYANPYENDYFGYSDIPDEDDGTNDYGVASDQTMHVRGYMRAPASFSRGGNNSITDKLTLSDPSDPYSAVRGNMIGSTSCRTEKNYGTMMLRHIITTQRFEQGKDYWFRIKNLITNDAQLGWSFDFIELVPVGIVNSKTMTEDWY</sequence>